<evidence type="ECO:0000313" key="1">
    <source>
        <dbReference type="EMBL" id="GAI93591.1"/>
    </source>
</evidence>
<accession>X1TQF5</accession>
<dbReference type="AlphaFoldDB" id="X1TQF5"/>
<name>X1TQF5_9ZZZZ</name>
<proteinExistence type="predicted"/>
<feature type="non-terminal residue" evidence="1">
    <location>
        <position position="1"/>
    </location>
</feature>
<comment type="caution">
    <text evidence="1">The sequence shown here is derived from an EMBL/GenBank/DDBJ whole genome shotgun (WGS) entry which is preliminary data.</text>
</comment>
<organism evidence="1">
    <name type="scientific">marine sediment metagenome</name>
    <dbReference type="NCBI Taxonomy" id="412755"/>
    <lineage>
        <taxon>unclassified sequences</taxon>
        <taxon>metagenomes</taxon>
        <taxon>ecological metagenomes</taxon>
    </lineage>
</organism>
<reference evidence="1" key="1">
    <citation type="journal article" date="2014" name="Front. Microbiol.">
        <title>High frequency of phylogenetically diverse reductive dehalogenase-homologous genes in deep subseafloor sedimentary metagenomes.</title>
        <authorList>
            <person name="Kawai M."/>
            <person name="Futagami T."/>
            <person name="Toyoda A."/>
            <person name="Takaki Y."/>
            <person name="Nishi S."/>
            <person name="Hori S."/>
            <person name="Arai W."/>
            <person name="Tsubouchi T."/>
            <person name="Morono Y."/>
            <person name="Uchiyama I."/>
            <person name="Ito T."/>
            <person name="Fujiyama A."/>
            <person name="Inagaki F."/>
            <person name="Takami H."/>
        </authorList>
    </citation>
    <scope>NUCLEOTIDE SEQUENCE</scope>
    <source>
        <strain evidence="1">Expedition CK06-06</strain>
    </source>
</reference>
<gene>
    <name evidence="1" type="ORF">S12H4_30898</name>
</gene>
<sequence length="44" mass="5045">EVAKPLLWSHSLYIILCKSIEQKKQNKFIAGKSKTVEIVDITPF</sequence>
<dbReference type="EMBL" id="BARW01017980">
    <property type="protein sequence ID" value="GAI93591.1"/>
    <property type="molecule type" value="Genomic_DNA"/>
</dbReference>
<protein>
    <submittedName>
        <fullName evidence="1">Uncharacterized protein</fullName>
    </submittedName>
</protein>